<comment type="cofactor">
    <cofactor evidence="1">
        <name>FAD</name>
        <dbReference type="ChEBI" id="CHEBI:57692"/>
    </cofactor>
</comment>
<dbReference type="GO" id="GO:0050660">
    <property type="term" value="F:flavin adenine dinucleotide binding"/>
    <property type="evidence" value="ECO:0007669"/>
    <property type="project" value="InterPro"/>
</dbReference>
<accession>A0A6M2BM43</accession>
<comment type="caution">
    <text evidence="8">The sequence shown here is derived from an EMBL/GenBank/DDBJ whole genome shotgun (WGS) entry which is preliminary data.</text>
</comment>
<dbReference type="AlphaFoldDB" id="A0A6M2BM43"/>
<organism evidence="8 9">
    <name type="scientific">Solimonas terrae</name>
    <dbReference type="NCBI Taxonomy" id="1396819"/>
    <lineage>
        <taxon>Bacteria</taxon>
        <taxon>Pseudomonadati</taxon>
        <taxon>Pseudomonadota</taxon>
        <taxon>Gammaproteobacteria</taxon>
        <taxon>Nevskiales</taxon>
        <taxon>Nevskiaceae</taxon>
        <taxon>Solimonas</taxon>
    </lineage>
</organism>
<proteinExistence type="inferred from homology"/>
<keyword evidence="4" id="KW-0274">FAD</keyword>
<evidence type="ECO:0000256" key="1">
    <source>
        <dbReference type="ARBA" id="ARBA00001974"/>
    </source>
</evidence>
<dbReference type="InterPro" id="IPR036250">
    <property type="entry name" value="AcylCo_DH-like_C"/>
</dbReference>
<dbReference type="EMBL" id="JAAMOW010000001">
    <property type="protein sequence ID" value="NGY03331.1"/>
    <property type="molecule type" value="Genomic_DNA"/>
</dbReference>
<dbReference type="RefSeq" id="WP_166250749.1">
    <property type="nucleotide sequence ID" value="NZ_JAAMOW010000001.1"/>
</dbReference>
<keyword evidence="5" id="KW-0560">Oxidoreductase</keyword>
<feature type="domain" description="Acyl-CoA dehydrogenase/oxidase N-terminal" evidence="7">
    <location>
        <begin position="6"/>
        <end position="119"/>
    </location>
</feature>
<evidence type="ECO:0000259" key="6">
    <source>
        <dbReference type="Pfam" id="PF00441"/>
    </source>
</evidence>
<dbReference type="SUPFAM" id="SSF56645">
    <property type="entry name" value="Acyl-CoA dehydrogenase NM domain-like"/>
    <property type="match status" value="1"/>
</dbReference>
<dbReference type="GO" id="GO:0003995">
    <property type="term" value="F:acyl-CoA dehydrogenase activity"/>
    <property type="evidence" value="ECO:0007669"/>
    <property type="project" value="TreeGrafter"/>
</dbReference>
<dbReference type="InterPro" id="IPR046373">
    <property type="entry name" value="Acyl-CoA_Oxase/DH_mid-dom_sf"/>
</dbReference>
<reference evidence="8 9" key="1">
    <citation type="journal article" date="2014" name="Int. J. Syst. Evol. Microbiol.">
        <title>Solimonas terrae sp. nov., isolated from soil.</title>
        <authorList>
            <person name="Kim S.J."/>
            <person name="Moon J.Y."/>
            <person name="Weon H.Y."/>
            <person name="Ahn J.H."/>
            <person name="Chen W.M."/>
            <person name="Kwon S.W."/>
        </authorList>
    </citation>
    <scope>NUCLEOTIDE SEQUENCE [LARGE SCALE GENOMIC DNA]</scope>
    <source>
        <strain evidence="8 9">KIS83-12</strain>
    </source>
</reference>
<dbReference type="PANTHER" id="PTHR43884">
    <property type="entry name" value="ACYL-COA DEHYDROGENASE"/>
    <property type="match status" value="1"/>
</dbReference>
<keyword evidence="3" id="KW-0285">Flavoprotein</keyword>
<keyword evidence="9" id="KW-1185">Reference proteome</keyword>
<comment type="similarity">
    <text evidence="2">Belongs to the acyl-CoA dehydrogenase family.</text>
</comment>
<evidence type="ECO:0000256" key="5">
    <source>
        <dbReference type="ARBA" id="ARBA00023002"/>
    </source>
</evidence>
<gene>
    <name evidence="8" type="ORF">G7Y85_00990</name>
</gene>
<evidence type="ECO:0000313" key="9">
    <source>
        <dbReference type="Proteomes" id="UP000472676"/>
    </source>
</evidence>
<evidence type="ECO:0000256" key="4">
    <source>
        <dbReference type="ARBA" id="ARBA00022827"/>
    </source>
</evidence>
<dbReference type="InterPro" id="IPR009100">
    <property type="entry name" value="AcylCoA_DH/oxidase_NM_dom_sf"/>
</dbReference>
<dbReference type="SUPFAM" id="SSF47203">
    <property type="entry name" value="Acyl-CoA dehydrogenase C-terminal domain-like"/>
    <property type="match status" value="1"/>
</dbReference>
<dbReference type="Gene3D" id="1.20.140.10">
    <property type="entry name" value="Butyryl-CoA Dehydrogenase, subunit A, domain 3"/>
    <property type="match status" value="1"/>
</dbReference>
<evidence type="ECO:0000256" key="3">
    <source>
        <dbReference type="ARBA" id="ARBA00022630"/>
    </source>
</evidence>
<dbReference type="Gene3D" id="2.40.110.10">
    <property type="entry name" value="Butyryl-CoA Dehydrogenase, subunit A, domain 2"/>
    <property type="match status" value="1"/>
</dbReference>
<evidence type="ECO:0000313" key="8">
    <source>
        <dbReference type="EMBL" id="NGY03331.1"/>
    </source>
</evidence>
<dbReference type="Pfam" id="PF00441">
    <property type="entry name" value="Acyl-CoA_dh_1"/>
    <property type="match status" value="1"/>
</dbReference>
<dbReference type="Pfam" id="PF02771">
    <property type="entry name" value="Acyl-CoA_dh_N"/>
    <property type="match status" value="1"/>
</dbReference>
<feature type="domain" description="Acyl-CoA dehydrogenase/oxidase C-terminal" evidence="6">
    <location>
        <begin position="226"/>
        <end position="352"/>
    </location>
</feature>
<evidence type="ECO:0000256" key="2">
    <source>
        <dbReference type="ARBA" id="ARBA00009347"/>
    </source>
</evidence>
<dbReference type="InterPro" id="IPR013786">
    <property type="entry name" value="AcylCoA_DH/ox_N"/>
</dbReference>
<dbReference type="InterPro" id="IPR009075">
    <property type="entry name" value="AcylCo_DH/oxidase_C"/>
</dbReference>
<name>A0A6M2BM43_9GAMM</name>
<dbReference type="PANTHER" id="PTHR43884:SF20">
    <property type="entry name" value="ACYL-COA DEHYDROGENASE FADE28"/>
    <property type="match status" value="1"/>
</dbReference>
<dbReference type="Gene3D" id="1.10.540.10">
    <property type="entry name" value="Acyl-CoA dehydrogenase/oxidase, N-terminal domain"/>
    <property type="match status" value="1"/>
</dbReference>
<dbReference type="InterPro" id="IPR037069">
    <property type="entry name" value="AcylCoA_DH/ox_N_sf"/>
</dbReference>
<dbReference type="Proteomes" id="UP000472676">
    <property type="component" value="Unassembled WGS sequence"/>
</dbReference>
<sequence length="375" mass="40572">MNFDFSEEQVLLKEHARRLLEAECPSSVTRKVLEAPHLGFDKSLWKHVVELGWTGIAIPEEFGGTGMGHTDLCAIAEELGRVVAPIPFVSTVYLFAEAILQFGSEAQKRELLPRIAHGELIGCLATAEGPGYFSPGKAETRVVKGRMTGTKFPVTDGGTATHAIVAARSESGPGLFVVNLEGEGVSRTTLDALDPTRNLAKIAFEDAPCQPLDGGRNAGDRLAVLLNRAAVVVAFEQVGGAERCLEAALTFSSERYAFGRTINSYQAIKHKLADLYIKKEIARSNAYFGAWALSTNAEDLPRAAAAARIAGTMAYEFAAQESLQTHGGMGFTWEMDCHLHLRRSRQLALCLGALPLWREQLISCLEQADLIESGA</sequence>
<evidence type="ECO:0000259" key="7">
    <source>
        <dbReference type="Pfam" id="PF02771"/>
    </source>
</evidence>
<protein>
    <submittedName>
        <fullName evidence="8">Acyl-CoA/acyl-ACP dehydrogenase</fullName>
    </submittedName>
</protein>